<dbReference type="AlphaFoldDB" id="A0A811YFJ9"/>
<dbReference type="EMBL" id="CAJHUB010000677">
    <property type="protein sequence ID" value="CAD7676350.1"/>
    <property type="molecule type" value="Genomic_DNA"/>
</dbReference>
<evidence type="ECO:0000313" key="1">
    <source>
        <dbReference type="EMBL" id="CAD7676350.1"/>
    </source>
</evidence>
<proteinExistence type="predicted"/>
<organism evidence="1 2">
    <name type="scientific">Nyctereutes procyonoides</name>
    <name type="common">Raccoon dog</name>
    <name type="synonym">Canis procyonoides</name>
    <dbReference type="NCBI Taxonomy" id="34880"/>
    <lineage>
        <taxon>Eukaryota</taxon>
        <taxon>Metazoa</taxon>
        <taxon>Chordata</taxon>
        <taxon>Craniata</taxon>
        <taxon>Vertebrata</taxon>
        <taxon>Euteleostomi</taxon>
        <taxon>Mammalia</taxon>
        <taxon>Eutheria</taxon>
        <taxon>Laurasiatheria</taxon>
        <taxon>Carnivora</taxon>
        <taxon>Caniformia</taxon>
        <taxon>Canidae</taxon>
        <taxon>Nyctereutes</taxon>
    </lineage>
</organism>
<gene>
    <name evidence="1" type="ORF">NYPRO_LOCUS9145</name>
</gene>
<dbReference type="Proteomes" id="UP000645828">
    <property type="component" value="Unassembled WGS sequence"/>
</dbReference>
<reference evidence="1" key="1">
    <citation type="submission" date="2020-12" db="EMBL/GenBank/DDBJ databases">
        <authorList>
            <consortium name="Molecular Ecology Group"/>
        </authorList>
    </citation>
    <scope>NUCLEOTIDE SEQUENCE</scope>
    <source>
        <strain evidence="1">TBG_1078</strain>
    </source>
</reference>
<name>A0A811YFJ9_NYCPR</name>
<protein>
    <submittedName>
        <fullName evidence="1">(raccoon dog) hypothetical protein</fullName>
    </submittedName>
</protein>
<accession>A0A811YFJ9</accession>
<evidence type="ECO:0000313" key="2">
    <source>
        <dbReference type="Proteomes" id="UP000645828"/>
    </source>
</evidence>
<keyword evidence="2" id="KW-1185">Reference proteome</keyword>
<sequence length="106" mass="11905">MAAYKWRGAEGTSADHWRFSACLWPRVRSWSPGIESCEGSQAPKLLTSQDCCRISGTAGADLLLGAGFWQSLAFPGFQMYHPNLCLHLHMRVFPCVYLCVQISFFE</sequence>
<comment type="caution">
    <text evidence="1">The sequence shown here is derived from an EMBL/GenBank/DDBJ whole genome shotgun (WGS) entry which is preliminary data.</text>
</comment>